<dbReference type="InterPro" id="IPR035992">
    <property type="entry name" value="Ricin_B-like_lectins"/>
</dbReference>
<dbReference type="Proteomes" id="UP000677228">
    <property type="component" value="Unassembled WGS sequence"/>
</dbReference>
<proteinExistence type="predicted"/>
<evidence type="ECO:0000313" key="3">
    <source>
        <dbReference type="EMBL" id="CAF4145547.1"/>
    </source>
</evidence>
<feature type="non-terminal residue" evidence="3">
    <location>
        <position position="441"/>
    </location>
</feature>
<reference evidence="3" key="1">
    <citation type="submission" date="2021-02" db="EMBL/GenBank/DDBJ databases">
        <authorList>
            <person name="Nowell W R."/>
        </authorList>
    </citation>
    <scope>NUCLEOTIDE SEQUENCE</scope>
</reference>
<dbReference type="CDD" id="cd00161">
    <property type="entry name" value="beta-trefoil_Ricin-like"/>
    <property type="match status" value="1"/>
</dbReference>
<dbReference type="SUPFAM" id="SSF50370">
    <property type="entry name" value="Ricin B-like lectins"/>
    <property type="match status" value="1"/>
</dbReference>
<dbReference type="Pfam" id="PF14200">
    <property type="entry name" value="RicinB_lectin_2"/>
    <property type="match status" value="1"/>
</dbReference>
<evidence type="ECO:0000259" key="1">
    <source>
        <dbReference type="Pfam" id="PF14200"/>
    </source>
</evidence>
<protein>
    <recommendedName>
        <fullName evidence="1">Ricin B lectin domain-containing protein</fullName>
    </recommendedName>
</protein>
<evidence type="ECO:0000313" key="4">
    <source>
        <dbReference type="Proteomes" id="UP000682733"/>
    </source>
</evidence>
<dbReference type="Proteomes" id="UP000682733">
    <property type="component" value="Unassembled WGS sequence"/>
</dbReference>
<accession>A0A8S2R7Z9</accession>
<evidence type="ECO:0000313" key="2">
    <source>
        <dbReference type="EMBL" id="CAF1334216.1"/>
    </source>
</evidence>
<dbReference type="EMBL" id="CAJNOK010021566">
    <property type="protein sequence ID" value="CAF1334216.1"/>
    <property type="molecule type" value="Genomic_DNA"/>
</dbReference>
<dbReference type="Gene3D" id="2.80.10.50">
    <property type="match status" value="1"/>
</dbReference>
<dbReference type="InterPro" id="IPR000772">
    <property type="entry name" value="Ricin_B_lectin"/>
</dbReference>
<dbReference type="EMBL" id="CAJOBA010043189">
    <property type="protein sequence ID" value="CAF4145547.1"/>
    <property type="molecule type" value="Genomic_DNA"/>
</dbReference>
<organism evidence="3 4">
    <name type="scientific">Didymodactylos carnosus</name>
    <dbReference type="NCBI Taxonomy" id="1234261"/>
    <lineage>
        <taxon>Eukaryota</taxon>
        <taxon>Metazoa</taxon>
        <taxon>Spiralia</taxon>
        <taxon>Gnathifera</taxon>
        <taxon>Rotifera</taxon>
        <taxon>Eurotatoria</taxon>
        <taxon>Bdelloidea</taxon>
        <taxon>Philodinida</taxon>
        <taxon>Philodinidae</taxon>
        <taxon>Didymodactylos</taxon>
    </lineage>
</organism>
<name>A0A8S2R7Z9_9BILA</name>
<comment type="caution">
    <text evidence="3">The sequence shown here is derived from an EMBL/GenBank/DDBJ whole genome shotgun (WGS) entry which is preliminary data.</text>
</comment>
<dbReference type="PROSITE" id="PS50231">
    <property type="entry name" value="RICIN_B_LECTIN"/>
    <property type="match status" value="1"/>
</dbReference>
<dbReference type="AlphaFoldDB" id="A0A8S2R7Z9"/>
<sequence length="441" mass="51617">AKRRFDANCYYRLTTRWQGDDKSLDIVNDGKNNNQLILGNTGNYSGQHWKITSVGDGYYRLSTEWQGDGKCLDIVNDTEKNKLILANTDNHSGQYWRITLLENSYYRLTSKLQGYDQSLDVVNDGEKNKLTLHKTGNYSGQYWKITKEISTLESTQAEKDGKYLSHLKLFRQLQNLKIYFSGTEYNETVPNEVCSNLFQSDCRLQTLLLDHVYVPVNTHIIQRCFSIRNLTIKVHCFHNAYVLLNNLPSIESINIAIPYIKGRHLQSQQQHHEVQFNYEKNIPSTLSKLKRFVFYSIFTAKYDYLELLLSHCCSNLEYLSLNLYIDQFIGGERLEKKLLTTLTKLKVFHFCFRIPVVDNTLNIDDYIQRYKSSYWIDNDHSILCFNQPLCNQYCVFSLPFMFNKFCYVSNDLVNYRSNINDGISLHSKQNKTKQISLCDKT</sequence>
<gene>
    <name evidence="2" type="ORF">OVA965_LOCUS30032</name>
    <name evidence="3" type="ORF">TMI583_LOCUS30827</name>
</gene>
<feature type="domain" description="Ricin B lectin" evidence="1">
    <location>
        <begin position="46"/>
        <end position="128"/>
    </location>
</feature>